<dbReference type="PANTHER" id="PTHR43570:SF16">
    <property type="entry name" value="ALDEHYDE DEHYDROGENASE TYPE III, ISOFORM Q"/>
    <property type="match status" value="1"/>
</dbReference>
<keyword evidence="5" id="KW-1185">Reference proteome</keyword>
<evidence type="ECO:0000256" key="3">
    <source>
        <dbReference type="ARBA" id="ARBA00023027"/>
    </source>
</evidence>
<evidence type="ECO:0000256" key="2">
    <source>
        <dbReference type="ARBA" id="ARBA00023002"/>
    </source>
</evidence>
<comment type="similarity">
    <text evidence="1">Belongs to the aldehyde dehydrogenase family.</text>
</comment>
<dbReference type="WBParaSite" id="PSAMB.scaffold8922size5600.g31930.t1">
    <property type="protein sequence ID" value="PSAMB.scaffold8922size5600.g31930.t1"/>
    <property type="gene ID" value="PSAMB.scaffold8922size5600.g31930"/>
</dbReference>
<evidence type="ECO:0000259" key="4">
    <source>
        <dbReference type="Pfam" id="PF00171"/>
    </source>
</evidence>
<dbReference type="Pfam" id="PF00171">
    <property type="entry name" value="Aldedh"/>
    <property type="match status" value="1"/>
</dbReference>
<proteinExistence type="inferred from homology"/>
<dbReference type="InterPro" id="IPR016162">
    <property type="entry name" value="Ald_DH_N"/>
</dbReference>
<dbReference type="GO" id="GO:0005737">
    <property type="term" value="C:cytoplasm"/>
    <property type="evidence" value="ECO:0007669"/>
    <property type="project" value="TreeGrafter"/>
</dbReference>
<dbReference type="PANTHER" id="PTHR43570">
    <property type="entry name" value="ALDEHYDE DEHYDROGENASE"/>
    <property type="match status" value="1"/>
</dbReference>
<dbReference type="AlphaFoldDB" id="A0A914XIW3"/>
<dbReference type="SUPFAM" id="SSF53720">
    <property type="entry name" value="ALDH-like"/>
    <property type="match status" value="1"/>
</dbReference>
<dbReference type="FunFam" id="3.40.605.10:FF:000004">
    <property type="entry name" value="Aldehyde dehydrogenase"/>
    <property type="match status" value="1"/>
</dbReference>
<reference evidence="6" key="1">
    <citation type="submission" date="2022-11" db="UniProtKB">
        <authorList>
            <consortium name="WormBaseParasite"/>
        </authorList>
    </citation>
    <scope>IDENTIFICATION</scope>
</reference>
<dbReference type="GO" id="GO:0006081">
    <property type="term" value="P:aldehyde metabolic process"/>
    <property type="evidence" value="ECO:0007669"/>
    <property type="project" value="InterPro"/>
</dbReference>
<dbReference type="InterPro" id="IPR016161">
    <property type="entry name" value="Ald_DH/histidinol_DH"/>
</dbReference>
<evidence type="ECO:0000256" key="1">
    <source>
        <dbReference type="ARBA" id="ARBA00009986"/>
    </source>
</evidence>
<protein>
    <submittedName>
        <fullName evidence="6">Aldehyde dehydrogenase domain-containing protein</fullName>
    </submittedName>
</protein>
<evidence type="ECO:0000313" key="5">
    <source>
        <dbReference type="Proteomes" id="UP000887566"/>
    </source>
</evidence>
<dbReference type="Gene3D" id="3.40.605.10">
    <property type="entry name" value="Aldehyde Dehydrogenase, Chain A, domain 1"/>
    <property type="match status" value="1"/>
</dbReference>
<dbReference type="FunFam" id="3.40.309.10:FF:000003">
    <property type="entry name" value="Aldehyde dehydrogenase"/>
    <property type="match status" value="1"/>
</dbReference>
<dbReference type="Proteomes" id="UP000887566">
    <property type="component" value="Unplaced"/>
</dbReference>
<dbReference type="InterPro" id="IPR012394">
    <property type="entry name" value="Aldehyde_DH_NAD(P)"/>
</dbReference>
<name>A0A914XIW3_9BILA</name>
<accession>A0A914XIW3</accession>
<keyword evidence="2" id="KW-0560">Oxidoreductase</keyword>
<sequence length="370" mass="41340">MTAYTAIVEKQRRFFKSGKTQPIEFRIEQLETMKRMLKENVDKISDAVYKDIHRSKPQAYCYEVSNVIIEIDYMIDNIADWSKPHPVEKTMMTMLDSPMVKKDPLGVVLIITPWNYPINMAFLPLVPAIAAGNTAIIKPSEIAPHCADVIAEMVAKHFDPEVLAVIKGGVNETTELLKERFDHILYTGAPPVGKLIMAAAAKHLTPVTLELGGKCPVIVEKDADIEIAGKRIAWGKWLNCGQTCLAPDYILTTAEVKPKLVAAMKKAVDSFYEGNPKTHDDYARVINDRHFERLSTLLDKTEGTVLMGGERDKSDLYIQPTILDVKATDAFMQDEIFGPVLPIVTIKSLDEALEHIKDGEKPLAAYIFTN</sequence>
<dbReference type="InterPro" id="IPR015590">
    <property type="entry name" value="Aldehyde_DH_dom"/>
</dbReference>
<keyword evidence="3" id="KW-0520">NAD</keyword>
<dbReference type="Gene3D" id="3.40.309.10">
    <property type="entry name" value="Aldehyde Dehydrogenase, Chain A, domain 2"/>
    <property type="match status" value="1"/>
</dbReference>
<dbReference type="InterPro" id="IPR016163">
    <property type="entry name" value="Ald_DH_C"/>
</dbReference>
<dbReference type="GO" id="GO:0004029">
    <property type="term" value="F:aldehyde dehydrogenase (NAD+) activity"/>
    <property type="evidence" value="ECO:0007669"/>
    <property type="project" value="TreeGrafter"/>
</dbReference>
<feature type="domain" description="Aldehyde dehydrogenase" evidence="4">
    <location>
        <begin position="5"/>
        <end position="370"/>
    </location>
</feature>
<evidence type="ECO:0000313" key="6">
    <source>
        <dbReference type="WBParaSite" id="PSAMB.scaffold8922size5600.g31930.t1"/>
    </source>
</evidence>
<dbReference type="CDD" id="cd07087">
    <property type="entry name" value="ALDH_F3-13-14_CALDH-like"/>
    <property type="match status" value="1"/>
</dbReference>
<organism evidence="5 6">
    <name type="scientific">Plectus sambesii</name>
    <dbReference type="NCBI Taxonomy" id="2011161"/>
    <lineage>
        <taxon>Eukaryota</taxon>
        <taxon>Metazoa</taxon>
        <taxon>Ecdysozoa</taxon>
        <taxon>Nematoda</taxon>
        <taxon>Chromadorea</taxon>
        <taxon>Plectida</taxon>
        <taxon>Plectina</taxon>
        <taxon>Plectoidea</taxon>
        <taxon>Plectidae</taxon>
        <taxon>Plectus</taxon>
    </lineage>
</organism>